<organism evidence="1 2">
    <name type="scientific">Salix koriyanagi</name>
    <dbReference type="NCBI Taxonomy" id="2511006"/>
    <lineage>
        <taxon>Eukaryota</taxon>
        <taxon>Viridiplantae</taxon>
        <taxon>Streptophyta</taxon>
        <taxon>Embryophyta</taxon>
        <taxon>Tracheophyta</taxon>
        <taxon>Spermatophyta</taxon>
        <taxon>Magnoliopsida</taxon>
        <taxon>eudicotyledons</taxon>
        <taxon>Gunneridae</taxon>
        <taxon>Pentapetalae</taxon>
        <taxon>rosids</taxon>
        <taxon>fabids</taxon>
        <taxon>Malpighiales</taxon>
        <taxon>Salicaceae</taxon>
        <taxon>Saliceae</taxon>
        <taxon>Salix</taxon>
    </lineage>
</organism>
<evidence type="ECO:0000313" key="2">
    <source>
        <dbReference type="Proteomes" id="UP001151752"/>
    </source>
</evidence>
<sequence>MSNEVTNMIADGCDTNLEDFAEDRDQTAGREKIQDWSSSGDSLLSRLLNSERKVFTGEMVTLLSMVA</sequence>
<gene>
    <name evidence="1" type="ORF">OIU74_028915</name>
</gene>
<dbReference type="AlphaFoldDB" id="A0A9Q0VDD2"/>
<comment type="caution">
    <text evidence="1">The sequence shown here is derived from an EMBL/GenBank/DDBJ whole genome shotgun (WGS) entry which is preliminary data.</text>
</comment>
<reference evidence="1" key="1">
    <citation type="submission" date="2022-11" db="EMBL/GenBank/DDBJ databases">
        <authorList>
            <person name="Hyden B.L."/>
            <person name="Feng K."/>
            <person name="Yates T."/>
            <person name="Jawdy S."/>
            <person name="Smart L.B."/>
            <person name="Muchero W."/>
        </authorList>
    </citation>
    <scope>NUCLEOTIDE SEQUENCE</scope>
    <source>
        <tissue evidence="1">Shoot tip</tissue>
    </source>
</reference>
<proteinExistence type="predicted"/>
<evidence type="ECO:0000313" key="1">
    <source>
        <dbReference type="EMBL" id="KAJ6746328.1"/>
    </source>
</evidence>
<reference evidence="1" key="2">
    <citation type="journal article" date="2023" name="Int. J. Mol. Sci.">
        <title>De Novo Assembly and Annotation of 11 Diverse Shrub Willow (Salix) Genomes Reveals Novel Gene Organization in Sex-Linked Regions.</title>
        <authorList>
            <person name="Hyden B."/>
            <person name="Feng K."/>
            <person name="Yates T.B."/>
            <person name="Jawdy S."/>
            <person name="Cereghino C."/>
            <person name="Smart L.B."/>
            <person name="Muchero W."/>
        </authorList>
    </citation>
    <scope>NUCLEOTIDE SEQUENCE</scope>
    <source>
        <tissue evidence="1">Shoot tip</tissue>
    </source>
</reference>
<protein>
    <submittedName>
        <fullName evidence="1">Uncharacterized protein</fullName>
    </submittedName>
</protein>
<accession>A0A9Q0VDD2</accession>
<name>A0A9Q0VDD2_9ROSI</name>
<keyword evidence="2" id="KW-1185">Reference proteome</keyword>
<dbReference type="Proteomes" id="UP001151752">
    <property type="component" value="Chromosome 6"/>
</dbReference>
<dbReference type="EMBL" id="JAPFFM010000009">
    <property type="protein sequence ID" value="KAJ6746328.1"/>
    <property type="molecule type" value="Genomic_DNA"/>
</dbReference>